<reference evidence="2 3" key="1">
    <citation type="submission" date="2024-09" db="EMBL/GenBank/DDBJ databases">
        <authorList>
            <person name="Sun Q."/>
            <person name="Mori K."/>
        </authorList>
    </citation>
    <scope>NUCLEOTIDE SEQUENCE [LARGE SCALE GENOMIC DNA]</scope>
    <source>
        <strain evidence="2 3">CGMCC 1.12926</strain>
    </source>
</reference>
<comment type="caution">
    <text evidence="2">The sequence shown here is derived from an EMBL/GenBank/DDBJ whole genome shotgun (WGS) entry which is preliminary data.</text>
</comment>
<evidence type="ECO:0000313" key="2">
    <source>
        <dbReference type="EMBL" id="MFC0076839.1"/>
    </source>
</evidence>
<gene>
    <name evidence="2" type="ORF">ACFFLS_07295</name>
</gene>
<feature type="transmembrane region" description="Helical" evidence="1">
    <location>
        <begin position="158"/>
        <end position="176"/>
    </location>
</feature>
<organism evidence="2 3">
    <name type="scientific">Flavobacterium procerum</name>
    <dbReference type="NCBI Taxonomy" id="1455569"/>
    <lineage>
        <taxon>Bacteria</taxon>
        <taxon>Pseudomonadati</taxon>
        <taxon>Bacteroidota</taxon>
        <taxon>Flavobacteriia</taxon>
        <taxon>Flavobacteriales</taxon>
        <taxon>Flavobacteriaceae</taxon>
        <taxon>Flavobacterium</taxon>
    </lineage>
</organism>
<dbReference type="EMBL" id="JBHLYW010000007">
    <property type="protein sequence ID" value="MFC0076839.1"/>
    <property type="molecule type" value="Genomic_DNA"/>
</dbReference>
<keyword evidence="3" id="KW-1185">Reference proteome</keyword>
<keyword evidence="1" id="KW-0812">Transmembrane</keyword>
<evidence type="ECO:0000313" key="3">
    <source>
        <dbReference type="Proteomes" id="UP001589734"/>
    </source>
</evidence>
<accession>A0ABV6BN16</accession>
<dbReference type="RefSeq" id="WP_379685872.1">
    <property type="nucleotide sequence ID" value="NZ_JBHLYW010000007.1"/>
</dbReference>
<dbReference type="Proteomes" id="UP001589734">
    <property type="component" value="Unassembled WGS sequence"/>
</dbReference>
<protein>
    <submittedName>
        <fullName evidence="2">Uncharacterized protein</fullName>
    </submittedName>
</protein>
<keyword evidence="1" id="KW-1133">Transmembrane helix</keyword>
<keyword evidence="1" id="KW-0472">Membrane</keyword>
<proteinExistence type="predicted"/>
<sequence length="208" mass="24373">MSDITQLIFKNSIWLLAGLVLYYILSTIKVFLLVKIQSQLFHSEVSELSIEKLFPQYAKDFIGDAILHQCTINYLINKGGKSTWKLVGNKKINFYYNFLNAITVMLKPFLIIAILWGILKFLILKHIAFDELHISLGQIQLVVSYLKSLKGLEFFDNYKVLLFVLIVIFCGILGVVKKFEAKINRSRSIIYYMFYNTFHFIRSKFLWF</sequence>
<feature type="transmembrane region" description="Helical" evidence="1">
    <location>
        <begin position="12"/>
        <end position="34"/>
    </location>
</feature>
<feature type="transmembrane region" description="Helical" evidence="1">
    <location>
        <begin position="94"/>
        <end position="119"/>
    </location>
</feature>
<evidence type="ECO:0000256" key="1">
    <source>
        <dbReference type="SAM" id="Phobius"/>
    </source>
</evidence>
<name>A0ABV6BN16_9FLAO</name>